<dbReference type="STRING" id="314260.PB2503_03052"/>
<dbReference type="Proteomes" id="UP000001302">
    <property type="component" value="Chromosome"/>
</dbReference>
<proteinExistence type="predicted"/>
<evidence type="ECO:0000259" key="1">
    <source>
        <dbReference type="Pfam" id="PF01636"/>
    </source>
</evidence>
<dbReference type="Gene3D" id="3.30.200.20">
    <property type="entry name" value="Phosphorylase Kinase, domain 1"/>
    <property type="match status" value="1"/>
</dbReference>
<dbReference type="KEGG" id="pbr:PB2503_03052"/>
<protein>
    <recommendedName>
        <fullName evidence="1">Aminoglycoside phosphotransferase domain-containing protein</fullName>
    </recommendedName>
</protein>
<reference evidence="2 3" key="2">
    <citation type="journal article" date="2011" name="J. Bacteriol.">
        <title>Complete genome sequence of strain HTCC2503T of Parvularcula bermudensis, the type species of the order "Parvularculales" in the class Alphaproteobacteria.</title>
        <authorList>
            <person name="Oh H.M."/>
            <person name="Kang I."/>
            <person name="Vergin K.L."/>
            <person name="Kang D."/>
            <person name="Rhee K.H."/>
            <person name="Giovannoni S.J."/>
            <person name="Cho J.C."/>
        </authorList>
    </citation>
    <scope>NUCLEOTIDE SEQUENCE [LARGE SCALE GENOMIC DNA]</scope>
    <source>
        <strain evidence="3">ATCC BAA-594 / HTCC2503 / KCTC 12087</strain>
    </source>
</reference>
<dbReference type="Pfam" id="PF01636">
    <property type="entry name" value="APH"/>
    <property type="match status" value="1"/>
</dbReference>
<dbReference type="Gene3D" id="3.90.1200.10">
    <property type="match status" value="1"/>
</dbReference>
<dbReference type="InterPro" id="IPR011009">
    <property type="entry name" value="Kinase-like_dom_sf"/>
</dbReference>
<dbReference type="OrthoDB" id="9809275at2"/>
<dbReference type="AlphaFoldDB" id="E0TD28"/>
<feature type="domain" description="Aminoglycoside phosphotransferase" evidence="1">
    <location>
        <begin position="31"/>
        <end position="280"/>
    </location>
</feature>
<accession>E0TD28</accession>
<dbReference type="eggNOG" id="COG3178">
    <property type="taxonomic scope" value="Bacteria"/>
</dbReference>
<dbReference type="EMBL" id="CP002156">
    <property type="protein sequence ID" value="ADM08687.1"/>
    <property type="molecule type" value="Genomic_DNA"/>
</dbReference>
<dbReference type="RefSeq" id="WP_013299661.1">
    <property type="nucleotide sequence ID" value="NC_014414.1"/>
</dbReference>
<dbReference type="HOGENOM" id="CLU_021467_2_0_5"/>
<name>E0TD28_PARBH</name>
<organism evidence="2 3">
    <name type="scientific">Parvularcula bermudensis (strain ATCC BAA-594 / HTCC2503 / KCTC 12087)</name>
    <dbReference type="NCBI Taxonomy" id="314260"/>
    <lineage>
        <taxon>Bacteria</taxon>
        <taxon>Pseudomonadati</taxon>
        <taxon>Pseudomonadota</taxon>
        <taxon>Alphaproteobacteria</taxon>
        <taxon>Parvularculales</taxon>
        <taxon>Parvularculaceae</taxon>
        <taxon>Parvularcula</taxon>
    </lineage>
</organism>
<dbReference type="InterPro" id="IPR002575">
    <property type="entry name" value="Aminoglycoside_PTrfase"/>
</dbReference>
<sequence>MSLVRKETGIDRSAQLAAFVEGAGWQGDVTAPLRADASTRRYIRLTGGAAPALLMDAPPRAEAPACPPSASEADRRALGYNALARLAGPRLEAFTSIAAYLNAHGVRAPQVFAADPDLGAAIVEDFGDTLLVHAATDSVAEARLYRAALSTLRPLRQVDLAPCQVGTWPLQTYDALAMATEARLLPEWYADYRGVELSRDALAAWDEAIADLLAGLSPPKKLVLRDFHAENVLVPEDGRLAVIDFQDALIGHAAYDVASLIEDARRDLDPGLGAELLAEEARHIETPDVFLSDYAILTTQRNAKILGIFARLIRRDGKAQYRQFFPRVEAHFAKDLRRDAVAPLRRWAEIYMPALLTPSGAET</sequence>
<keyword evidence="3" id="KW-1185">Reference proteome</keyword>
<gene>
    <name evidence="2" type="ordered locus">PB2503_03052</name>
</gene>
<evidence type="ECO:0000313" key="3">
    <source>
        <dbReference type="Proteomes" id="UP000001302"/>
    </source>
</evidence>
<reference evidence="3" key="1">
    <citation type="submission" date="2010-08" db="EMBL/GenBank/DDBJ databases">
        <title>Genome sequence of Parvularcula bermudensis HTCC2503.</title>
        <authorList>
            <person name="Kang D.-M."/>
            <person name="Oh H.-M."/>
            <person name="Cho J.-C."/>
        </authorList>
    </citation>
    <scope>NUCLEOTIDE SEQUENCE [LARGE SCALE GENOMIC DNA]</scope>
    <source>
        <strain evidence="3">ATCC BAA-594 / HTCC2503 / KCTC 12087</strain>
    </source>
</reference>
<evidence type="ECO:0000313" key="2">
    <source>
        <dbReference type="EMBL" id="ADM08687.1"/>
    </source>
</evidence>
<dbReference type="SUPFAM" id="SSF56112">
    <property type="entry name" value="Protein kinase-like (PK-like)"/>
    <property type="match status" value="1"/>
</dbReference>